<keyword evidence="2" id="KW-1185">Reference proteome</keyword>
<dbReference type="EMBL" id="BDGU01000181">
    <property type="protein sequence ID" value="GAW04172.1"/>
    <property type="molecule type" value="Genomic_DNA"/>
</dbReference>
<evidence type="ECO:0000313" key="2">
    <source>
        <dbReference type="Proteomes" id="UP000188533"/>
    </source>
</evidence>
<proteinExistence type="predicted"/>
<organism evidence="1 2">
    <name type="scientific">Lentinula edodes</name>
    <name type="common">Shiitake mushroom</name>
    <name type="synonym">Lentinus edodes</name>
    <dbReference type="NCBI Taxonomy" id="5353"/>
    <lineage>
        <taxon>Eukaryota</taxon>
        <taxon>Fungi</taxon>
        <taxon>Dikarya</taxon>
        <taxon>Basidiomycota</taxon>
        <taxon>Agaricomycotina</taxon>
        <taxon>Agaricomycetes</taxon>
        <taxon>Agaricomycetidae</taxon>
        <taxon>Agaricales</taxon>
        <taxon>Marasmiineae</taxon>
        <taxon>Omphalotaceae</taxon>
        <taxon>Lentinula</taxon>
    </lineage>
</organism>
<dbReference type="AlphaFoldDB" id="A0A1Q3EAD9"/>
<accession>A0A1Q3EAD9</accession>
<reference evidence="1 2" key="2">
    <citation type="submission" date="2017-02" db="EMBL/GenBank/DDBJ databases">
        <title>A genome survey and senescence transcriptome analysis in Lentinula edodes.</title>
        <authorList>
            <person name="Sakamoto Y."/>
            <person name="Nakade K."/>
            <person name="Sato S."/>
            <person name="Yoshida Y."/>
            <person name="Miyazaki K."/>
            <person name="Natsume S."/>
            <person name="Konno N."/>
        </authorList>
    </citation>
    <scope>NUCLEOTIDE SEQUENCE [LARGE SCALE GENOMIC DNA]</scope>
    <source>
        <strain evidence="1 2">NBRC 111202</strain>
    </source>
</reference>
<protein>
    <submittedName>
        <fullName evidence="1">Uncharacterized protein</fullName>
    </submittedName>
</protein>
<reference evidence="1 2" key="1">
    <citation type="submission" date="2016-08" db="EMBL/GenBank/DDBJ databases">
        <authorList>
            <consortium name="Lentinula edodes genome sequencing consortium"/>
            <person name="Sakamoto Y."/>
            <person name="Nakade K."/>
            <person name="Sato S."/>
            <person name="Yoshida Y."/>
            <person name="Miyazaki K."/>
            <person name="Natsume S."/>
            <person name="Konno N."/>
        </authorList>
    </citation>
    <scope>NUCLEOTIDE SEQUENCE [LARGE SCALE GENOMIC DNA]</scope>
    <source>
        <strain evidence="1 2">NBRC 111202</strain>
    </source>
</reference>
<gene>
    <name evidence="1" type="ORF">LENED_005947</name>
</gene>
<evidence type="ECO:0000313" key="1">
    <source>
        <dbReference type="EMBL" id="GAW04172.1"/>
    </source>
</evidence>
<dbReference type="Proteomes" id="UP000188533">
    <property type="component" value="Unassembled WGS sequence"/>
</dbReference>
<comment type="caution">
    <text evidence="1">The sequence shown here is derived from an EMBL/GenBank/DDBJ whole genome shotgun (WGS) entry which is preliminary data.</text>
</comment>
<name>A0A1Q3EAD9_LENED</name>
<sequence>MSCPRKFFEGDPSSDHAMNRKRILNALQNLKSKDSAAGKYGIRSMQKVGINVNELQQRTQIKTMITP</sequence>